<protein>
    <submittedName>
        <fullName evidence="2">Uncharacterized protein</fullName>
    </submittedName>
</protein>
<dbReference type="InParanoid" id="A0A6I8N5D5"/>
<feature type="compositionally biased region" description="Low complexity" evidence="1">
    <location>
        <begin position="539"/>
        <end position="555"/>
    </location>
</feature>
<feature type="compositionally biased region" description="Pro residues" evidence="1">
    <location>
        <begin position="357"/>
        <end position="367"/>
    </location>
</feature>
<feature type="compositionally biased region" description="Pro residues" evidence="1">
    <location>
        <begin position="214"/>
        <end position="234"/>
    </location>
</feature>
<dbReference type="Proteomes" id="UP000002279">
    <property type="component" value="Unplaced"/>
</dbReference>
<feature type="compositionally biased region" description="Low complexity" evidence="1">
    <location>
        <begin position="628"/>
        <end position="641"/>
    </location>
</feature>
<dbReference type="Ensembl" id="ENSOANT00000066988.1">
    <property type="protein sequence ID" value="ENSOANP00000036188.1"/>
    <property type="gene ID" value="ENSOANG00000043160.1"/>
</dbReference>
<keyword evidence="3" id="KW-1185">Reference proteome</keyword>
<feature type="region of interest" description="Disordered" evidence="1">
    <location>
        <begin position="84"/>
        <end position="727"/>
    </location>
</feature>
<feature type="compositionally biased region" description="Basic residues" evidence="1">
    <location>
        <begin position="129"/>
        <end position="145"/>
    </location>
</feature>
<organism evidence="2 3">
    <name type="scientific">Ornithorhynchus anatinus</name>
    <name type="common">Duckbill platypus</name>
    <dbReference type="NCBI Taxonomy" id="9258"/>
    <lineage>
        <taxon>Eukaryota</taxon>
        <taxon>Metazoa</taxon>
        <taxon>Chordata</taxon>
        <taxon>Craniata</taxon>
        <taxon>Vertebrata</taxon>
        <taxon>Euteleostomi</taxon>
        <taxon>Mammalia</taxon>
        <taxon>Monotremata</taxon>
        <taxon>Ornithorhynchidae</taxon>
        <taxon>Ornithorhynchus</taxon>
    </lineage>
</organism>
<accession>A0A6I8N5D5</accession>
<dbReference type="PANTHER" id="PTHR23039:SF6">
    <property type="entry name" value="SIMILAR TO MKIAA1522 PROTEIN"/>
    <property type="match status" value="1"/>
</dbReference>
<sequence length="727" mass="74623">MSISPQGTYLSKIIPNAVLPPTVDVVALSRCSVRTRAAAAWSPARPPSTPSPASPPWALQPPGLLLQRQLEPLAVDGDHRVRRLDPLLSRGSEAGARGRPGSAGEAEEGAEEAGARSGGALCGGSQVRGRPRLQCRRRSGWLRHGQHPERPLLSPERVLAQAEARARPAPPDLLPVPAGRLARRGPGAVPQVRAEGPAAAEGPDGGGGCRGDGPPRPWLVPCRLPAPPGSPAHPVPFQRLLQPERHPTLPLKLLAAPGASPGKRRPQPQKPERVCSLQSPGPSVSSSLTSLSSSSSDPAPPDGGTSSAPTGPPRVSASPASQFVIPPHPKVPAPFSASFQAQGLRSGSNSSGGPGLRPRPVPTPRGSPAPGRATGLPRRPPRVRPPALPPPSHHPPPPPSRKTEGEAAGPPAAPQEVNGEMSQDPSWPPPPPPAPDEQDLTMADFPPPDEAYFSTLPLPPAEGPGPTVPEPPAAPEPGAASRSLSATVSSPAGGPRAEPGREAGGRGRGGPAPKEDAGPPVVTPSLLQMVRLRSVAVEGQAAPPSAPGQGQAAPQKPLRKALSVRGCPPSRDPVPSHPLHAAVRLEASGLPPDEGPRANGRPTEAEASPPPKSQATTASFIFAKGAKKPPAQSPASPQAPADLQRHLVAELRNFSERRPSPQKQPGKAAPPVARKPSAGAPRASPQASPPNGHRPPGEVRTRPQVAENGDAVQPGGPPVPDKWKRAA</sequence>
<feature type="compositionally biased region" description="Pro residues" evidence="1">
    <location>
        <begin position="44"/>
        <end position="59"/>
    </location>
</feature>
<feature type="compositionally biased region" description="Basic and acidic residues" evidence="1">
    <location>
        <begin position="643"/>
        <end position="659"/>
    </location>
</feature>
<evidence type="ECO:0000256" key="1">
    <source>
        <dbReference type="SAM" id="MobiDB-lite"/>
    </source>
</evidence>
<evidence type="ECO:0000313" key="2">
    <source>
        <dbReference type="Ensembl" id="ENSOANP00000036188.1"/>
    </source>
</evidence>
<evidence type="ECO:0000313" key="3">
    <source>
        <dbReference type="Proteomes" id="UP000002279"/>
    </source>
</evidence>
<feature type="compositionally biased region" description="Pro residues" evidence="1">
    <location>
        <begin position="457"/>
        <end position="475"/>
    </location>
</feature>
<feature type="compositionally biased region" description="Pro residues" evidence="1">
    <location>
        <begin position="426"/>
        <end position="435"/>
    </location>
</feature>
<proteinExistence type="predicted"/>
<reference evidence="2" key="1">
    <citation type="submission" date="2025-08" db="UniProtKB">
        <authorList>
            <consortium name="Ensembl"/>
        </authorList>
    </citation>
    <scope>IDENTIFICATION</scope>
    <source>
        <strain evidence="2">Glennie</strain>
    </source>
</reference>
<name>A0A6I8N5D5_ORNAN</name>
<dbReference type="OMA" id="WLCLSCC"/>
<dbReference type="GeneTree" id="ENSGT00940000171296"/>
<dbReference type="PANTHER" id="PTHR23039">
    <property type="entry name" value="NANCE-HORAN SYNDROME PROTEIN"/>
    <property type="match status" value="1"/>
</dbReference>
<feature type="compositionally biased region" description="Polar residues" evidence="1">
    <location>
        <begin position="337"/>
        <end position="349"/>
    </location>
</feature>
<feature type="region of interest" description="Disordered" evidence="1">
    <location>
        <begin position="37"/>
        <end position="61"/>
    </location>
</feature>
<dbReference type="FunCoup" id="A0A6I8N5D5">
    <property type="interactions" value="365"/>
</dbReference>
<feature type="compositionally biased region" description="Low complexity" evidence="1">
    <location>
        <begin position="276"/>
        <end position="307"/>
    </location>
</feature>
<dbReference type="Bgee" id="ENSOANG00000043160">
    <property type="expression patterns" value="Expressed in adult mammalian kidney and 7 other cell types or tissues"/>
</dbReference>
<feature type="compositionally biased region" description="Low complexity" evidence="1">
    <location>
        <begin position="89"/>
        <end position="104"/>
    </location>
</feature>
<reference evidence="2" key="2">
    <citation type="submission" date="2025-09" db="UniProtKB">
        <authorList>
            <consortium name="Ensembl"/>
        </authorList>
    </citation>
    <scope>IDENTIFICATION</scope>
    <source>
        <strain evidence="2">Glennie</strain>
    </source>
</reference>
<dbReference type="AlphaFoldDB" id="A0A6I8N5D5"/>
<feature type="compositionally biased region" description="Pro residues" evidence="1">
    <location>
        <begin position="383"/>
        <end position="400"/>
    </location>
</feature>